<evidence type="ECO:0000313" key="3">
    <source>
        <dbReference type="Proteomes" id="UP000799539"/>
    </source>
</evidence>
<reference evidence="2" key="1">
    <citation type="journal article" date="2020" name="Stud. Mycol.">
        <title>101 Dothideomycetes genomes: a test case for predicting lifestyles and emergence of pathogens.</title>
        <authorList>
            <person name="Haridas S."/>
            <person name="Albert R."/>
            <person name="Binder M."/>
            <person name="Bloem J."/>
            <person name="Labutti K."/>
            <person name="Salamov A."/>
            <person name="Andreopoulos B."/>
            <person name="Baker S."/>
            <person name="Barry K."/>
            <person name="Bills G."/>
            <person name="Bluhm B."/>
            <person name="Cannon C."/>
            <person name="Castanera R."/>
            <person name="Culley D."/>
            <person name="Daum C."/>
            <person name="Ezra D."/>
            <person name="Gonzalez J."/>
            <person name="Henrissat B."/>
            <person name="Kuo A."/>
            <person name="Liang C."/>
            <person name="Lipzen A."/>
            <person name="Lutzoni F."/>
            <person name="Magnuson J."/>
            <person name="Mondo S."/>
            <person name="Nolan M."/>
            <person name="Ohm R."/>
            <person name="Pangilinan J."/>
            <person name="Park H.-J."/>
            <person name="Ramirez L."/>
            <person name="Alfaro M."/>
            <person name="Sun H."/>
            <person name="Tritt A."/>
            <person name="Yoshinaga Y."/>
            <person name="Zwiers L.-H."/>
            <person name="Turgeon B."/>
            <person name="Goodwin S."/>
            <person name="Spatafora J."/>
            <person name="Crous P."/>
            <person name="Grigoriev I."/>
        </authorList>
    </citation>
    <scope>NUCLEOTIDE SEQUENCE</scope>
    <source>
        <strain evidence="2">SCOH1-5</strain>
    </source>
</reference>
<name>A0A6A6FSK1_9PEZI</name>
<keyword evidence="3" id="KW-1185">Reference proteome</keyword>
<feature type="region of interest" description="Disordered" evidence="1">
    <location>
        <begin position="1"/>
        <end position="96"/>
    </location>
</feature>
<dbReference type="EMBL" id="ML992664">
    <property type="protein sequence ID" value="KAF2216475.1"/>
    <property type="molecule type" value="Genomic_DNA"/>
</dbReference>
<evidence type="ECO:0000256" key="1">
    <source>
        <dbReference type="SAM" id="MobiDB-lite"/>
    </source>
</evidence>
<sequence length="419" mass="44944">MSARAMAFSPSPVAKAVPPHLRKKGGNGSTNIATPYPRPLLSFEDYSEETAPFQPSPRSDSTGVQLPPSSPPSTAQHADTDSGFEPSPEKPNKDSEFAVNAPSVSLEASIYAPSSKKQQQVEVVGSPIGAHSFPPLPTPRNPNRRNETAPVQQYEPKDLVDIGKQCSNRLPPASAVQAMFLYEMQRQTESERLFHAEMFRLARSEKDIVAQAGRLTALEAGIRKLDHQWANSNNEARITATEVRLAEQHQKITECLARLARIEDRSTSMADQLTNLKQEQDQAGEAMALAIKEAAEAAATAASANGAQRGDSVSTDAFDVMKQEIDVLFKDRDGIINKLAEVNSRIDGLAKAVQQLATGSGTAITPSLSTATPVQLLPARTNHGDLVNLSVPKGKPAVELNGSVRADGKSFAPGKPWSG</sequence>
<dbReference type="OrthoDB" id="3863316at2759"/>
<evidence type="ECO:0000313" key="2">
    <source>
        <dbReference type="EMBL" id="KAF2216475.1"/>
    </source>
</evidence>
<organism evidence="2 3">
    <name type="scientific">Cercospora zeae-maydis SCOH1-5</name>
    <dbReference type="NCBI Taxonomy" id="717836"/>
    <lineage>
        <taxon>Eukaryota</taxon>
        <taxon>Fungi</taxon>
        <taxon>Dikarya</taxon>
        <taxon>Ascomycota</taxon>
        <taxon>Pezizomycotina</taxon>
        <taxon>Dothideomycetes</taxon>
        <taxon>Dothideomycetidae</taxon>
        <taxon>Mycosphaerellales</taxon>
        <taxon>Mycosphaerellaceae</taxon>
        <taxon>Cercospora</taxon>
    </lineage>
</organism>
<accession>A0A6A6FSK1</accession>
<dbReference type="Proteomes" id="UP000799539">
    <property type="component" value="Unassembled WGS sequence"/>
</dbReference>
<feature type="region of interest" description="Disordered" evidence="1">
    <location>
        <begin position="397"/>
        <end position="419"/>
    </location>
</feature>
<feature type="region of interest" description="Disordered" evidence="1">
    <location>
        <begin position="112"/>
        <end position="150"/>
    </location>
</feature>
<dbReference type="AlphaFoldDB" id="A0A6A6FSK1"/>
<protein>
    <submittedName>
        <fullName evidence="2">Uncharacterized protein</fullName>
    </submittedName>
</protein>
<proteinExistence type="predicted"/>
<gene>
    <name evidence="2" type="ORF">CERZMDRAFT_81573</name>
</gene>
<feature type="compositionally biased region" description="Basic and acidic residues" evidence="1">
    <location>
        <begin position="87"/>
        <end position="96"/>
    </location>
</feature>